<evidence type="ECO:0000313" key="2">
    <source>
        <dbReference type="EMBL" id="CAF4222348.1"/>
    </source>
</evidence>
<sequence length="76" mass="8842">YDEKRHLLEVELIAARAAQAQQELFEVHNDLDQAQSTKDDINAQTIENNNKIYEIDQIVANYLIEKCDFEKDTFGL</sequence>
<comment type="caution">
    <text evidence="1">The sequence shown here is derived from an EMBL/GenBank/DDBJ whole genome shotgun (WGS) entry which is preliminary data.</text>
</comment>
<evidence type="ECO:0000313" key="1">
    <source>
        <dbReference type="EMBL" id="CAF4220965.1"/>
    </source>
</evidence>
<evidence type="ECO:0000313" key="3">
    <source>
        <dbReference type="Proteomes" id="UP000676336"/>
    </source>
</evidence>
<protein>
    <submittedName>
        <fullName evidence="1">Uncharacterized protein</fullName>
    </submittedName>
</protein>
<dbReference type="EMBL" id="CAJOBI010021969">
    <property type="protein sequence ID" value="CAF4222348.1"/>
    <property type="molecule type" value="Genomic_DNA"/>
</dbReference>
<proteinExistence type="predicted"/>
<feature type="non-terminal residue" evidence="1">
    <location>
        <position position="1"/>
    </location>
</feature>
<reference evidence="1" key="1">
    <citation type="submission" date="2021-02" db="EMBL/GenBank/DDBJ databases">
        <authorList>
            <person name="Nowell W R."/>
        </authorList>
    </citation>
    <scope>NUCLEOTIDE SEQUENCE</scope>
</reference>
<name>A0A8S2SEK0_9BILA</name>
<dbReference type="AlphaFoldDB" id="A0A8S2SEK0"/>
<gene>
    <name evidence="1" type="ORF">SMN809_LOCUS22721</name>
    <name evidence="2" type="ORF">SMN809_LOCUS22775</name>
</gene>
<dbReference type="Proteomes" id="UP000676336">
    <property type="component" value="Unassembled WGS sequence"/>
</dbReference>
<feature type="non-terminal residue" evidence="1">
    <location>
        <position position="76"/>
    </location>
</feature>
<organism evidence="1 3">
    <name type="scientific">Rotaria magnacalcarata</name>
    <dbReference type="NCBI Taxonomy" id="392030"/>
    <lineage>
        <taxon>Eukaryota</taxon>
        <taxon>Metazoa</taxon>
        <taxon>Spiralia</taxon>
        <taxon>Gnathifera</taxon>
        <taxon>Rotifera</taxon>
        <taxon>Eurotatoria</taxon>
        <taxon>Bdelloidea</taxon>
        <taxon>Philodinida</taxon>
        <taxon>Philodinidae</taxon>
        <taxon>Rotaria</taxon>
    </lineage>
</organism>
<dbReference type="EMBL" id="CAJOBI010021744">
    <property type="protein sequence ID" value="CAF4220965.1"/>
    <property type="molecule type" value="Genomic_DNA"/>
</dbReference>
<accession>A0A8S2SEK0</accession>